<keyword evidence="3" id="KW-1185">Reference proteome</keyword>
<dbReference type="Proteomes" id="UP001159363">
    <property type="component" value="Chromosome 13"/>
</dbReference>
<proteinExistence type="predicted"/>
<name>A0ABQ9GDM5_9NEOP</name>
<evidence type="ECO:0000256" key="1">
    <source>
        <dbReference type="SAM" id="MobiDB-lite"/>
    </source>
</evidence>
<comment type="caution">
    <text evidence="2">The sequence shown here is derived from an EMBL/GenBank/DDBJ whole genome shotgun (WGS) entry which is preliminary data.</text>
</comment>
<sequence length="478" mass="53956">MNGRGETGDHRENPPTNNITRHDSHLRKIPVTRPGIEPGSPRWEASVLIAQPPCPQNPRRSLAELSTCNLTRTCPAAKGESCELLKTWFHRKASRYGRHYSQSRCFSLQTPLNLHACIPPTANRVQSPAGSPESSQVGLVTDDAVGRRVFSGISRFPSPFIPASLHVNFHHPHRLSTPRCYEQPKYLHSSLLVSSFGIVCRYTQARCSRDLQRRRYECIDEKYTGRFNTGSYRMFTVKWRELYAATRRLCVLGTYSGDAMNALMRRNRRAVLWRNFPDLVKLCLPEAEGYAGSRTLAGFQKRRKCPWMYYRYTIYVASAALFLLLCCSPPPPPPSRESLLTWRGPRDAKPAAGKEVPAFKNHPPPPPPQIIFVYFRVTSDDPRRLASFFRPYPPPFRPLMRAKGVILLASNMVNRDLFQPGSFLISACEEHCCWSAGFFSLIQHPPSPLESVAAPSKFHFSLIGTFGLLGTVFAAPPI</sequence>
<feature type="region of interest" description="Disordered" evidence="1">
    <location>
        <begin position="1"/>
        <end position="23"/>
    </location>
</feature>
<dbReference type="EMBL" id="JARBHB010000014">
    <property type="protein sequence ID" value="KAJ8869174.1"/>
    <property type="molecule type" value="Genomic_DNA"/>
</dbReference>
<organism evidence="2 3">
    <name type="scientific">Dryococelus australis</name>
    <dbReference type="NCBI Taxonomy" id="614101"/>
    <lineage>
        <taxon>Eukaryota</taxon>
        <taxon>Metazoa</taxon>
        <taxon>Ecdysozoa</taxon>
        <taxon>Arthropoda</taxon>
        <taxon>Hexapoda</taxon>
        <taxon>Insecta</taxon>
        <taxon>Pterygota</taxon>
        <taxon>Neoptera</taxon>
        <taxon>Polyneoptera</taxon>
        <taxon>Phasmatodea</taxon>
        <taxon>Verophasmatodea</taxon>
        <taxon>Anareolatae</taxon>
        <taxon>Phasmatidae</taxon>
        <taxon>Eurycanthinae</taxon>
        <taxon>Dryococelus</taxon>
    </lineage>
</organism>
<accession>A0ABQ9GDM5</accession>
<gene>
    <name evidence="2" type="ORF">PR048_030744</name>
</gene>
<evidence type="ECO:0000313" key="2">
    <source>
        <dbReference type="EMBL" id="KAJ8869174.1"/>
    </source>
</evidence>
<evidence type="ECO:0000313" key="3">
    <source>
        <dbReference type="Proteomes" id="UP001159363"/>
    </source>
</evidence>
<feature type="compositionally biased region" description="Basic and acidic residues" evidence="1">
    <location>
        <begin position="1"/>
        <end position="13"/>
    </location>
</feature>
<protein>
    <submittedName>
        <fullName evidence="2">Uncharacterized protein</fullName>
    </submittedName>
</protein>
<reference evidence="2 3" key="1">
    <citation type="submission" date="2023-02" db="EMBL/GenBank/DDBJ databases">
        <title>LHISI_Scaffold_Assembly.</title>
        <authorList>
            <person name="Stuart O.P."/>
            <person name="Cleave R."/>
            <person name="Magrath M.J.L."/>
            <person name="Mikheyev A.S."/>
        </authorList>
    </citation>
    <scope>NUCLEOTIDE SEQUENCE [LARGE SCALE GENOMIC DNA]</scope>
    <source>
        <strain evidence="2">Daus_M_001</strain>
        <tissue evidence="2">Leg muscle</tissue>
    </source>
</reference>